<evidence type="ECO:0000313" key="2">
    <source>
        <dbReference type="EMBL" id="TNN57491.1"/>
    </source>
</evidence>
<comment type="caution">
    <text evidence="2">The sequence shown here is derived from an EMBL/GenBank/DDBJ whole genome shotgun (WGS) entry which is preliminary data.</text>
</comment>
<keyword evidence="3" id="KW-1185">Reference proteome</keyword>
<proteinExistence type="predicted"/>
<gene>
    <name evidence="2" type="ORF">EYF80_032315</name>
</gene>
<evidence type="ECO:0000256" key="1">
    <source>
        <dbReference type="SAM" id="MobiDB-lite"/>
    </source>
</evidence>
<protein>
    <submittedName>
        <fullName evidence="2">Uncharacterized protein</fullName>
    </submittedName>
</protein>
<sequence length="74" mass="9079">MRRGEEVRQGGEERRRLTDVVPAWSNRKCSFPPRLKRLNPRRMRRKRRKRRKRSDPVNPMMSIKKNQTLFSLVF</sequence>
<dbReference type="EMBL" id="SRLO01000404">
    <property type="protein sequence ID" value="TNN57491.1"/>
    <property type="molecule type" value="Genomic_DNA"/>
</dbReference>
<accession>A0A4Z2GW25</accession>
<feature type="region of interest" description="Disordered" evidence="1">
    <location>
        <begin position="39"/>
        <end position="61"/>
    </location>
</feature>
<dbReference type="Proteomes" id="UP000314294">
    <property type="component" value="Unassembled WGS sequence"/>
</dbReference>
<feature type="compositionally biased region" description="Basic residues" evidence="1">
    <location>
        <begin position="39"/>
        <end position="53"/>
    </location>
</feature>
<evidence type="ECO:0000313" key="3">
    <source>
        <dbReference type="Proteomes" id="UP000314294"/>
    </source>
</evidence>
<organism evidence="2 3">
    <name type="scientific">Liparis tanakae</name>
    <name type="common">Tanaka's snailfish</name>
    <dbReference type="NCBI Taxonomy" id="230148"/>
    <lineage>
        <taxon>Eukaryota</taxon>
        <taxon>Metazoa</taxon>
        <taxon>Chordata</taxon>
        <taxon>Craniata</taxon>
        <taxon>Vertebrata</taxon>
        <taxon>Euteleostomi</taxon>
        <taxon>Actinopterygii</taxon>
        <taxon>Neopterygii</taxon>
        <taxon>Teleostei</taxon>
        <taxon>Neoteleostei</taxon>
        <taxon>Acanthomorphata</taxon>
        <taxon>Eupercaria</taxon>
        <taxon>Perciformes</taxon>
        <taxon>Cottioidei</taxon>
        <taxon>Cottales</taxon>
        <taxon>Liparidae</taxon>
        <taxon>Liparis</taxon>
    </lineage>
</organism>
<name>A0A4Z2GW25_9TELE</name>
<reference evidence="2 3" key="1">
    <citation type="submission" date="2019-03" db="EMBL/GenBank/DDBJ databases">
        <title>First draft genome of Liparis tanakae, snailfish: a comprehensive survey of snailfish specific genes.</title>
        <authorList>
            <person name="Kim W."/>
            <person name="Song I."/>
            <person name="Jeong J.-H."/>
            <person name="Kim D."/>
            <person name="Kim S."/>
            <person name="Ryu S."/>
            <person name="Song J.Y."/>
            <person name="Lee S.K."/>
        </authorList>
    </citation>
    <scope>NUCLEOTIDE SEQUENCE [LARGE SCALE GENOMIC DNA]</scope>
    <source>
        <tissue evidence="2">Muscle</tissue>
    </source>
</reference>
<dbReference type="AlphaFoldDB" id="A0A4Z2GW25"/>